<sequence length="970" mass="105574">MARESRETRLPETDDTGEESSGKKKSKFQTFKNFFVKKKKKERPADSGESNLKPSQSSSDVGVPEPNVDALHSTTKSGTKRNMGNKAWSHDSVFLSEPALENEAGNRLSQENIAGNVKALQLQLKQNIRVGSPPQLIMSGKSEDVGTVSEDDGLPRSPPEISTLQEILTSTSSKSSNPVQRHSSLSLGGTDTEDDQVSSEASSRPVSPLSSLVLVCSASMATSESPVDFSVPANPLVCLDSLAARHRIAINPRKQRGPGSRSKLRPEEESKANVLNIPVSLEGEIDAIKLISIEQNEEVCGGGSMVQAEKNNDKEVHIATESTDFTKNSDAFSSCQNLVSTDRALTHEEACPEDSAARNNDLLSSSYVESTLTEEQKASRNEENEKVEPQVKLKESGSENNPHPQPTHGNIIELVKPVEADSEIQHRDGDQEMAPKRLNTIFKEKEDTCAEDTPMSLPKSVMCTEDEPCHSVMATKVRDEFLSCDNEKTLITFGLYSSDNLQAQPSTLETATETTPTITEDRVIQPRISEAHEEPKVILQTDSDMRDLDLNRLLVESKIPEELHLVRELQSPLSEGSSEDTYVISGADSSEEEPKISASIPILNVECSNVVAASNDEEQLDLLSTRAKSSKTNKIVEENTRGVHEKCTGKPVRFTIATAWQRSLSGGLSFKEETFARNLLASAIKPEWFEGTGSEDAEKEKTRPKSALGNQENVIDRANIDAPPEKKADVEAQDPETPFGIRLKRTSSLIRYSGESGSEFQKMGSSAVCPSPSLQATEIQKSPAAVKLPNILPAGAKPVNKESSLQEENPPQKIKAEDLPKMLPTSKTAEKVLNSSGAASEPAWISVAKLKQKGFHGHLRVKEQIADNRAVAEMDIEKRLSYTVENALRKNLGSDLPGMEKSQAELPVMSIAAASGGLECPALNLVPVTEKDDGLSSSPPLTPNSSAEPPWMSLAKKKHKAWSEMPQIVQ</sequence>
<dbReference type="PANTHER" id="PTHR47743:SF2">
    <property type="entry name" value="ACROSOMAL PROTEIN KIAA1210"/>
    <property type="match status" value="1"/>
</dbReference>
<feature type="region of interest" description="Disordered" evidence="1">
    <location>
        <begin position="369"/>
        <end position="409"/>
    </location>
</feature>
<dbReference type="KEGG" id="gsh:117361280"/>
<accession>A0A6P8RI62</accession>
<dbReference type="AlphaFoldDB" id="A0A6P8RI62"/>
<feature type="compositionally biased region" description="Polar residues" evidence="1">
    <location>
        <begin position="48"/>
        <end position="60"/>
    </location>
</feature>
<dbReference type="Pfam" id="PF15262">
    <property type="entry name" value="DUF4592"/>
    <property type="match status" value="1"/>
</dbReference>
<feature type="region of interest" description="Disordered" evidence="1">
    <location>
        <begin position="249"/>
        <end position="271"/>
    </location>
</feature>
<evidence type="ECO:0000313" key="7">
    <source>
        <dbReference type="RefSeq" id="XP_033802300.1"/>
    </source>
</evidence>
<feature type="compositionally biased region" description="Low complexity" evidence="1">
    <location>
        <begin position="935"/>
        <end position="946"/>
    </location>
</feature>
<evidence type="ECO:0000313" key="4">
    <source>
        <dbReference type="RefSeq" id="XP_033802297.1"/>
    </source>
</evidence>
<dbReference type="RefSeq" id="XP_033802299.1">
    <property type="nucleotide sequence ID" value="XM_033946408.1"/>
</dbReference>
<organism evidence="3 8">
    <name type="scientific">Geotrypetes seraphini</name>
    <name type="common">Gaboon caecilian</name>
    <name type="synonym">Caecilia seraphini</name>
    <dbReference type="NCBI Taxonomy" id="260995"/>
    <lineage>
        <taxon>Eukaryota</taxon>
        <taxon>Metazoa</taxon>
        <taxon>Chordata</taxon>
        <taxon>Craniata</taxon>
        <taxon>Vertebrata</taxon>
        <taxon>Euteleostomi</taxon>
        <taxon>Amphibia</taxon>
        <taxon>Gymnophiona</taxon>
        <taxon>Geotrypetes</taxon>
    </lineage>
</organism>
<feature type="compositionally biased region" description="Basic and acidic residues" evidence="1">
    <location>
        <begin position="1"/>
        <end position="12"/>
    </location>
</feature>
<evidence type="ECO:0000259" key="2">
    <source>
        <dbReference type="Pfam" id="PF15262"/>
    </source>
</evidence>
<feature type="region of interest" description="Disordered" evidence="1">
    <location>
        <begin position="930"/>
        <end position="970"/>
    </location>
</feature>
<protein>
    <submittedName>
        <fullName evidence="4 5">Acrosomal protein KIAA1210-like isoform X1</fullName>
    </submittedName>
</protein>
<evidence type="ECO:0000313" key="6">
    <source>
        <dbReference type="RefSeq" id="XP_033802299.1"/>
    </source>
</evidence>
<evidence type="ECO:0000313" key="5">
    <source>
        <dbReference type="RefSeq" id="XP_033802298.1"/>
    </source>
</evidence>
<dbReference type="RefSeq" id="XP_033802297.1">
    <property type="nucleotide sequence ID" value="XM_033946406.1"/>
</dbReference>
<feature type="domain" description="DUF4592" evidence="2">
    <location>
        <begin position="126"/>
        <end position="256"/>
    </location>
</feature>
<dbReference type="InterPro" id="IPR026713">
    <property type="entry name" value="CRACD-like"/>
</dbReference>
<feature type="region of interest" description="Disordered" evidence="1">
    <location>
        <begin position="130"/>
        <end position="204"/>
    </location>
</feature>
<dbReference type="RefSeq" id="XP_033802300.1">
    <property type="nucleotide sequence ID" value="XM_033946409.1"/>
</dbReference>
<reference evidence="4 5" key="1">
    <citation type="submission" date="2025-04" db="UniProtKB">
        <authorList>
            <consortium name="RefSeq"/>
        </authorList>
    </citation>
    <scope>IDENTIFICATION</scope>
</reference>
<evidence type="ECO:0000313" key="8">
    <source>
        <dbReference type="RefSeq" id="XP_033802301.1"/>
    </source>
</evidence>
<dbReference type="OrthoDB" id="8869651at2759"/>
<evidence type="ECO:0000313" key="3">
    <source>
        <dbReference type="Proteomes" id="UP000515159"/>
    </source>
</evidence>
<evidence type="ECO:0000256" key="1">
    <source>
        <dbReference type="SAM" id="MobiDB-lite"/>
    </source>
</evidence>
<proteinExistence type="predicted"/>
<feature type="compositionally biased region" description="Polar residues" evidence="1">
    <location>
        <begin position="72"/>
        <end position="82"/>
    </location>
</feature>
<feature type="region of interest" description="Disordered" evidence="1">
    <location>
        <begin position="1"/>
        <end position="85"/>
    </location>
</feature>
<feature type="compositionally biased region" description="Polar residues" evidence="1">
    <location>
        <begin position="160"/>
        <end position="189"/>
    </location>
</feature>
<feature type="compositionally biased region" description="Basic and acidic residues" evidence="1">
    <location>
        <begin position="374"/>
        <end position="397"/>
    </location>
</feature>
<dbReference type="RefSeq" id="XP_033802298.1">
    <property type="nucleotide sequence ID" value="XM_033946407.1"/>
</dbReference>
<dbReference type="InterPro" id="IPR028030">
    <property type="entry name" value="DUF4592"/>
</dbReference>
<keyword evidence="3" id="KW-1185">Reference proteome</keyword>
<dbReference type="RefSeq" id="XP_033802301.1">
    <property type="nucleotide sequence ID" value="XM_033946410.1"/>
</dbReference>
<dbReference type="PANTHER" id="PTHR47743">
    <property type="entry name" value="KIAA1210 / KIAA1211 FAMILY MEMBER"/>
    <property type="match status" value="1"/>
</dbReference>
<gene>
    <name evidence="4 5 6 7 8" type="primary">LOC117361280</name>
</gene>
<dbReference type="Proteomes" id="UP000515159">
    <property type="component" value="Chromosome 5"/>
</dbReference>
<name>A0A6P8RI62_GEOSA</name>
<dbReference type="GeneID" id="117361280"/>